<accession>A0A7K0ERF2</accession>
<evidence type="ECO:0000313" key="9">
    <source>
        <dbReference type="Proteomes" id="UP000441754"/>
    </source>
</evidence>
<name>A0A7K0ERF2_9BACT</name>
<sequence length="199" mass="23050">MSEQVKKIIGLTCDNYELAATNTVESIRCLSVAKASLHQEFVQLIARHQKLIHSLCSLYYPLPEDRKDLFQEIVLQLWKSYPAFNYQSKVTTWLYRVALNTVFARIRKEKARPKTGPLSEKTDQLPALDSERTENSATQELYRAISQLSDEDKAIILLHLDEHSNDEIAAMMNMSRTNISTRMSRIKNRLSKLFKKEML</sequence>
<dbReference type="InterPro" id="IPR007627">
    <property type="entry name" value="RNA_pol_sigma70_r2"/>
</dbReference>
<dbReference type="InterPro" id="IPR013324">
    <property type="entry name" value="RNA_pol_sigma_r3/r4-like"/>
</dbReference>
<dbReference type="SUPFAM" id="SSF88659">
    <property type="entry name" value="Sigma3 and sigma4 domains of RNA polymerase sigma factors"/>
    <property type="match status" value="1"/>
</dbReference>
<evidence type="ECO:0000259" key="7">
    <source>
        <dbReference type="Pfam" id="PF08281"/>
    </source>
</evidence>
<dbReference type="InterPro" id="IPR014284">
    <property type="entry name" value="RNA_pol_sigma-70_dom"/>
</dbReference>
<proteinExistence type="inferred from homology"/>
<dbReference type="SUPFAM" id="SSF88946">
    <property type="entry name" value="Sigma2 domain of RNA polymerase sigma factors"/>
    <property type="match status" value="1"/>
</dbReference>
<dbReference type="InterPro" id="IPR039425">
    <property type="entry name" value="RNA_pol_sigma-70-like"/>
</dbReference>
<dbReference type="GO" id="GO:0006352">
    <property type="term" value="P:DNA-templated transcription initiation"/>
    <property type="evidence" value="ECO:0007669"/>
    <property type="project" value="InterPro"/>
</dbReference>
<evidence type="ECO:0000256" key="4">
    <source>
        <dbReference type="ARBA" id="ARBA00023163"/>
    </source>
</evidence>
<dbReference type="NCBIfam" id="TIGR02937">
    <property type="entry name" value="sigma70-ECF"/>
    <property type="match status" value="1"/>
</dbReference>
<evidence type="ECO:0000256" key="2">
    <source>
        <dbReference type="ARBA" id="ARBA00023015"/>
    </source>
</evidence>
<dbReference type="Pfam" id="PF08281">
    <property type="entry name" value="Sigma70_r4_2"/>
    <property type="match status" value="1"/>
</dbReference>
<feature type="region of interest" description="Disordered" evidence="5">
    <location>
        <begin position="113"/>
        <end position="135"/>
    </location>
</feature>
<dbReference type="GO" id="GO:0003677">
    <property type="term" value="F:DNA binding"/>
    <property type="evidence" value="ECO:0007669"/>
    <property type="project" value="InterPro"/>
</dbReference>
<protein>
    <submittedName>
        <fullName evidence="8">Sigma-70 family RNA polymerase sigma factor</fullName>
    </submittedName>
</protein>
<dbReference type="Pfam" id="PF04542">
    <property type="entry name" value="Sigma70_r2"/>
    <property type="match status" value="1"/>
</dbReference>
<dbReference type="AlphaFoldDB" id="A0A7K0ERF2"/>
<reference evidence="8 9" key="1">
    <citation type="journal article" date="2018" name="Antonie Van Leeuwenhoek">
        <title>Larkinella terrae sp. nov., isolated from soil on Jeju Island, South Korea.</title>
        <authorList>
            <person name="Ten L.N."/>
            <person name="Jeon J."/>
            <person name="Park S.J."/>
            <person name="Park S."/>
            <person name="Lee S.Y."/>
            <person name="Kim M.K."/>
            <person name="Jung H.Y."/>
        </authorList>
    </citation>
    <scope>NUCLEOTIDE SEQUENCE [LARGE SCALE GENOMIC DNA]</scope>
    <source>
        <strain evidence="8 9">KCTC 52001</strain>
    </source>
</reference>
<dbReference type="PANTHER" id="PTHR43133">
    <property type="entry name" value="RNA POLYMERASE ECF-TYPE SIGMA FACTO"/>
    <property type="match status" value="1"/>
</dbReference>
<evidence type="ECO:0000313" key="8">
    <source>
        <dbReference type="EMBL" id="MRS64131.1"/>
    </source>
</evidence>
<dbReference type="EMBL" id="WJXZ01000014">
    <property type="protein sequence ID" value="MRS64131.1"/>
    <property type="molecule type" value="Genomic_DNA"/>
</dbReference>
<dbReference type="Gene3D" id="1.10.10.10">
    <property type="entry name" value="Winged helix-like DNA-binding domain superfamily/Winged helix DNA-binding domain"/>
    <property type="match status" value="1"/>
</dbReference>
<keyword evidence="2" id="KW-0805">Transcription regulation</keyword>
<dbReference type="Gene3D" id="1.10.1740.10">
    <property type="match status" value="1"/>
</dbReference>
<evidence type="ECO:0000259" key="6">
    <source>
        <dbReference type="Pfam" id="PF04542"/>
    </source>
</evidence>
<evidence type="ECO:0000256" key="3">
    <source>
        <dbReference type="ARBA" id="ARBA00023082"/>
    </source>
</evidence>
<organism evidence="8 9">
    <name type="scientific">Larkinella terrae</name>
    <dbReference type="NCBI Taxonomy" id="2025311"/>
    <lineage>
        <taxon>Bacteria</taxon>
        <taxon>Pseudomonadati</taxon>
        <taxon>Bacteroidota</taxon>
        <taxon>Cytophagia</taxon>
        <taxon>Cytophagales</taxon>
        <taxon>Spirosomataceae</taxon>
        <taxon>Larkinella</taxon>
    </lineage>
</organism>
<keyword evidence="4" id="KW-0804">Transcription</keyword>
<dbReference type="InterPro" id="IPR013325">
    <property type="entry name" value="RNA_pol_sigma_r2"/>
</dbReference>
<dbReference type="GO" id="GO:0016987">
    <property type="term" value="F:sigma factor activity"/>
    <property type="evidence" value="ECO:0007669"/>
    <property type="project" value="UniProtKB-KW"/>
</dbReference>
<feature type="domain" description="RNA polymerase sigma-70 region 2" evidence="6">
    <location>
        <begin position="44"/>
        <end position="110"/>
    </location>
</feature>
<comment type="caution">
    <text evidence="8">The sequence shown here is derived from an EMBL/GenBank/DDBJ whole genome shotgun (WGS) entry which is preliminary data.</text>
</comment>
<evidence type="ECO:0000256" key="1">
    <source>
        <dbReference type="ARBA" id="ARBA00010641"/>
    </source>
</evidence>
<keyword evidence="3" id="KW-0731">Sigma factor</keyword>
<feature type="domain" description="RNA polymerase sigma factor 70 region 4 type 2" evidence="7">
    <location>
        <begin position="139"/>
        <end position="190"/>
    </location>
</feature>
<keyword evidence="9" id="KW-1185">Reference proteome</keyword>
<dbReference type="PANTHER" id="PTHR43133:SF45">
    <property type="entry name" value="RNA POLYMERASE ECF-TYPE SIGMA FACTOR"/>
    <property type="match status" value="1"/>
</dbReference>
<gene>
    <name evidence="8" type="ORF">GJJ30_22730</name>
</gene>
<dbReference type="Proteomes" id="UP000441754">
    <property type="component" value="Unassembled WGS sequence"/>
</dbReference>
<dbReference type="InterPro" id="IPR013249">
    <property type="entry name" value="RNA_pol_sigma70_r4_t2"/>
</dbReference>
<comment type="similarity">
    <text evidence="1">Belongs to the sigma-70 factor family. ECF subfamily.</text>
</comment>
<evidence type="ECO:0000256" key="5">
    <source>
        <dbReference type="SAM" id="MobiDB-lite"/>
    </source>
</evidence>
<dbReference type="InterPro" id="IPR036388">
    <property type="entry name" value="WH-like_DNA-bd_sf"/>
</dbReference>